<dbReference type="AlphaFoldDB" id="A0AAV5UT29"/>
<feature type="region of interest" description="Disordered" evidence="1">
    <location>
        <begin position="1"/>
        <end position="37"/>
    </location>
</feature>
<dbReference type="EMBL" id="BTSY01000001">
    <property type="protein sequence ID" value="GMT08934.1"/>
    <property type="molecule type" value="Genomic_DNA"/>
</dbReference>
<protein>
    <submittedName>
        <fullName evidence="2">Uncharacterized protein</fullName>
    </submittedName>
</protein>
<evidence type="ECO:0000313" key="2">
    <source>
        <dbReference type="EMBL" id="GMT08934.1"/>
    </source>
</evidence>
<comment type="caution">
    <text evidence="2">The sequence shown here is derived from an EMBL/GenBank/DDBJ whole genome shotgun (WGS) entry which is preliminary data.</text>
</comment>
<organism evidence="2 3">
    <name type="scientific">Pristionchus fissidentatus</name>
    <dbReference type="NCBI Taxonomy" id="1538716"/>
    <lineage>
        <taxon>Eukaryota</taxon>
        <taxon>Metazoa</taxon>
        <taxon>Ecdysozoa</taxon>
        <taxon>Nematoda</taxon>
        <taxon>Chromadorea</taxon>
        <taxon>Rhabditida</taxon>
        <taxon>Rhabditina</taxon>
        <taxon>Diplogasteromorpha</taxon>
        <taxon>Diplogasteroidea</taxon>
        <taxon>Neodiplogasteridae</taxon>
        <taxon>Pristionchus</taxon>
    </lineage>
</organism>
<feature type="non-terminal residue" evidence="2">
    <location>
        <position position="1"/>
    </location>
</feature>
<sequence>SYRIANSTRRQLFSQQGAGANERHSRAGRSVSRRSPSAVAPSCELVTPLDVHTSQEVNVISVTGQILVISQTLVRSAYASSDVRRLINKLVEYTPIITNEVHQVDIDHDNEHSKHEVFVGVDAILIQRITTIHRARDRNTFKTEDRRTYKFVCEGDLLPEDRSSKQTKPRHLTIVAESTTVKMLAEIEMSERVMLIFDAADQPSRLVVPMPAETSLTHAGQDIISKPSSFKDSPVAFDEHVRISDH</sequence>
<evidence type="ECO:0000313" key="3">
    <source>
        <dbReference type="Proteomes" id="UP001432322"/>
    </source>
</evidence>
<reference evidence="2" key="1">
    <citation type="submission" date="2023-10" db="EMBL/GenBank/DDBJ databases">
        <title>Genome assembly of Pristionchus species.</title>
        <authorList>
            <person name="Yoshida K."/>
            <person name="Sommer R.J."/>
        </authorList>
    </citation>
    <scope>NUCLEOTIDE SEQUENCE</scope>
    <source>
        <strain evidence="2">RS5133</strain>
    </source>
</reference>
<accession>A0AAV5UT29</accession>
<feature type="compositionally biased region" description="Low complexity" evidence="1">
    <location>
        <begin position="28"/>
        <end position="37"/>
    </location>
</feature>
<feature type="compositionally biased region" description="Polar residues" evidence="1">
    <location>
        <begin position="1"/>
        <end position="18"/>
    </location>
</feature>
<name>A0AAV5UT29_9BILA</name>
<evidence type="ECO:0000256" key="1">
    <source>
        <dbReference type="SAM" id="MobiDB-lite"/>
    </source>
</evidence>
<proteinExistence type="predicted"/>
<gene>
    <name evidence="2" type="ORF">PFISCL1PPCAC_231</name>
</gene>
<dbReference type="Proteomes" id="UP001432322">
    <property type="component" value="Unassembled WGS sequence"/>
</dbReference>
<keyword evidence="3" id="KW-1185">Reference proteome</keyword>